<dbReference type="Proteomes" id="UP000321196">
    <property type="component" value="Unassembled WGS sequence"/>
</dbReference>
<dbReference type="PANTHER" id="PTHR30528:SF0">
    <property type="entry name" value="CYTOPLASMIC PROTEIN"/>
    <property type="match status" value="1"/>
</dbReference>
<dbReference type="AlphaFoldDB" id="A0A5C8HR08"/>
<dbReference type="Pfam" id="PF06224">
    <property type="entry name" value="AlkZ-like"/>
    <property type="match status" value="1"/>
</dbReference>
<reference evidence="1 2" key="1">
    <citation type="submission" date="2019-08" db="EMBL/GenBank/DDBJ databases">
        <authorList>
            <person name="Dong K."/>
        </authorList>
    </citation>
    <scope>NUCLEOTIDE SEQUENCE [LARGE SCALE GENOMIC DNA]</scope>
    <source>
        <strain evidence="1 2">M4-8</strain>
    </source>
</reference>
<dbReference type="RefSeq" id="WP_147825361.1">
    <property type="nucleotide sequence ID" value="NZ_BAAARG010000001.1"/>
</dbReference>
<evidence type="ECO:0000313" key="2">
    <source>
        <dbReference type="Proteomes" id="UP000321196"/>
    </source>
</evidence>
<accession>A0A5C8HR08</accession>
<protein>
    <submittedName>
        <fullName evidence="1">Winged helix-turn-helix domain-containing protein</fullName>
    </submittedName>
</protein>
<organism evidence="1 2">
    <name type="scientific">Microbacterium mitrae</name>
    <dbReference type="NCBI Taxonomy" id="664640"/>
    <lineage>
        <taxon>Bacteria</taxon>
        <taxon>Bacillati</taxon>
        <taxon>Actinomycetota</taxon>
        <taxon>Actinomycetes</taxon>
        <taxon>Micrococcales</taxon>
        <taxon>Microbacteriaceae</taxon>
        <taxon>Microbacterium</taxon>
    </lineage>
</organism>
<dbReference type="EMBL" id="VRSW01000001">
    <property type="protein sequence ID" value="TXK06556.1"/>
    <property type="molecule type" value="Genomic_DNA"/>
</dbReference>
<comment type="caution">
    <text evidence="1">The sequence shown here is derived from an EMBL/GenBank/DDBJ whole genome shotgun (WGS) entry which is preliminary data.</text>
</comment>
<name>A0A5C8HR08_9MICO</name>
<gene>
    <name evidence="1" type="ORF">FVP60_06325</name>
</gene>
<dbReference type="PANTHER" id="PTHR30528">
    <property type="entry name" value="CYTOPLASMIC PROTEIN"/>
    <property type="match status" value="1"/>
</dbReference>
<evidence type="ECO:0000313" key="1">
    <source>
        <dbReference type="EMBL" id="TXK06556.1"/>
    </source>
</evidence>
<dbReference type="OrthoDB" id="9787207at2"/>
<keyword evidence="2" id="KW-1185">Reference proteome</keyword>
<dbReference type="InterPro" id="IPR009351">
    <property type="entry name" value="AlkZ-like"/>
</dbReference>
<proteinExistence type="predicted"/>
<sequence>MTVHLSAEDARRIALRAQLLDAQRPGDVVEVAEQLTAIKIDPTKVIAPAEHTILFSRIGWSYEPAQLRKATEMDRLLFEFDGAFRPVSVLPMMKPQMRIDKLHASTRAWVEANAAFHRDIIARLAAEGPLPAAGIPDTAAVAHRSESGWYGPNQVPRMLEVLQRAGEVAVVRREGRTKVWDLAERVYPQQTELTEADAASALAERRLRALGIARAKSRWSGVGVAGEEATVAGSSWKFRVDPEAVTALDTDPGGRVAILNPYDGMLFDRPRLQELFGFSYVLEQFKPKAERRYGYFAHPILIGDRFAGLLDAEHRAADGTLVVTAVHELDAWEPEEHDMVRHEISELADWLGAEVRGLE</sequence>